<gene>
    <name evidence="1" type="ORF">KL86APRO_10554</name>
</gene>
<dbReference type="AlphaFoldDB" id="A0A212J5Q7"/>
<protein>
    <submittedName>
        <fullName evidence="1">Uncharacterized protein</fullName>
    </submittedName>
</protein>
<dbReference type="EMBL" id="FLUO01000001">
    <property type="protein sequence ID" value="SBV94792.1"/>
    <property type="molecule type" value="Genomic_DNA"/>
</dbReference>
<sequence>MTTEADAPALAAPTPAQIKWLHRGLSQAGGKLPLFDETGRRVSGRMVRTCIARGWAEPWFANPLMPNWLVCRLTEDGRRLLADNLAESQLRS</sequence>
<evidence type="ECO:0000313" key="1">
    <source>
        <dbReference type="EMBL" id="SBV94792.1"/>
    </source>
</evidence>
<proteinExistence type="predicted"/>
<name>A0A212J5Q7_9PROT</name>
<reference evidence="1" key="1">
    <citation type="submission" date="2016-04" db="EMBL/GenBank/DDBJ databases">
        <authorList>
            <person name="Evans L.H."/>
            <person name="Alamgir A."/>
            <person name="Owens N."/>
            <person name="Weber N.D."/>
            <person name="Virtaneva K."/>
            <person name="Barbian K."/>
            <person name="Babar A."/>
            <person name="Rosenke K."/>
        </authorList>
    </citation>
    <scope>NUCLEOTIDE SEQUENCE</scope>
    <source>
        <strain evidence="1">86</strain>
    </source>
</reference>
<accession>A0A212J5Q7</accession>
<organism evidence="1">
    <name type="scientific">uncultured Alphaproteobacteria bacterium</name>
    <dbReference type="NCBI Taxonomy" id="91750"/>
    <lineage>
        <taxon>Bacteria</taxon>
        <taxon>Pseudomonadati</taxon>
        <taxon>Pseudomonadota</taxon>
        <taxon>Alphaproteobacteria</taxon>
        <taxon>environmental samples</taxon>
    </lineage>
</organism>